<dbReference type="Pfam" id="PF01047">
    <property type="entry name" value="MarR"/>
    <property type="match status" value="1"/>
</dbReference>
<gene>
    <name evidence="5" type="ORF">HKX40_01180</name>
</gene>
<accession>A0A7Y4L890</accession>
<feature type="domain" description="HTH marR-type" evidence="4">
    <location>
        <begin position="32"/>
        <end position="166"/>
    </location>
</feature>
<dbReference type="InterPro" id="IPR036390">
    <property type="entry name" value="WH_DNA-bd_sf"/>
</dbReference>
<dbReference type="PROSITE" id="PS01117">
    <property type="entry name" value="HTH_MARR_1"/>
    <property type="match status" value="1"/>
</dbReference>
<keyword evidence="6" id="KW-1185">Reference proteome</keyword>
<evidence type="ECO:0000256" key="1">
    <source>
        <dbReference type="ARBA" id="ARBA00023015"/>
    </source>
</evidence>
<keyword evidence="3" id="KW-0804">Transcription</keyword>
<name>A0A7Y4L890_9BURK</name>
<dbReference type="AlphaFoldDB" id="A0A7Y4L890"/>
<dbReference type="Proteomes" id="UP000541421">
    <property type="component" value="Unassembled WGS sequence"/>
</dbReference>
<dbReference type="EMBL" id="JABGBO010000001">
    <property type="protein sequence ID" value="NOL48753.1"/>
    <property type="molecule type" value="Genomic_DNA"/>
</dbReference>
<dbReference type="InterPro" id="IPR000835">
    <property type="entry name" value="HTH_MarR-typ"/>
</dbReference>
<sequence>MSITAPEPISISALEEALEGICTKVPELNPDLVLLGNLIHLLQTKINSSIDGYLKKYGLSISSWYGLWAIYSRPENELQPSEMSKILNLSRTSITRLSDEMVEKGWLIRYAQPEDRRKVTLKLTHTAEKLLKETLPVVSDIRNKIWSELEVNELQELKRLLLKTLMVKKSTR</sequence>
<evidence type="ECO:0000313" key="6">
    <source>
        <dbReference type="Proteomes" id="UP000541421"/>
    </source>
</evidence>
<dbReference type="SUPFAM" id="SSF46785">
    <property type="entry name" value="Winged helix' DNA-binding domain"/>
    <property type="match status" value="1"/>
</dbReference>
<organism evidence="5 6">
    <name type="scientific">Pelistega europaea</name>
    <dbReference type="NCBI Taxonomy" id="106147"/>
    <lineage>
        <taxon>Bacteria</taxon>
        <taxon>Pseudomonadati</taxon>
        <taxon>Pseudomonadota</taxon>
        <taxon>Betaproteobacteria</taxon>
        <taxon>Burkholderiales</taxon>
        <taxon>Alcaligenaceae</taxon>
        <taxon>Pelistega</taxon>
    </lineage>
</organism>
<keyword evidence="1" id="KW-0805">Transcription regulation</keyword>
<proteinExistence type="predicted"/>
<evidence type="ECO:0000256" key="3">
    <source>
        <dbReference type="ARBA" id="ARBA00023163"/>
    </source>
</evidence>
<comment type="caution">
    <text evidence="5">The sequence shown here is derived from an EMBL/GenBank/DDBJ whole genome shotgun (WGS) entry which is preliminary data.</text>
</comment>
<dbReference type="GO" id="GO:0003677">
    <property type="term" value="F:DNA binding"/>
    <property type="evidence" value="ECO:0007669"/>
    <property type="project" value="UniProtKB-KW"/>
</dbReference>
<dbReference type="PANTHER" id="PTHR42756">
    <property type="entry name" value="TRANSCRIPTIONAL REGULATOR, MARR"/>
    <property type="match status" value="1"/>
</dbReference>
<evidence type="ECO:0000259" key="4">
    <source>
        <dbReference type="PROSITE" id="PS50995"/>
    </source>
</evidence>
<protein>
    <submittedName>
        <fullName evidence="5">MarR family transcriptional regulator</fullName>
    </submittedName>
</protein>
<evidence type="ECO:0000256" key="2">
    <source>
        <dbReference type="ARBA" id="ARBA00023125"/>
    </source>
</evidence>
<dbReference type="Gene3D" id="1.10.10.10">
    <property type="entry name" value="Winged helix-like DNA-binding domain superfamily/Winged helix DNA-binding domain"/>
    <property type="match status" value="1"/>
</dbReference>
<keyword evidence="2" id="KW-0238">DNA-binding</keyword>
<dbReference type="SMART" id="SM00347">
    <property type="entry name" value="HTH_MARR"/>
    <property type="match status" value="1"/>
</dbReference>
<dbReference type="GO" id="GO:0003700">
    <property type="term" value="F:DNA-binding transcription factor activity"/>
    <property type="evidence" value="ECO:0007669"/>
    <property type="project" value="InterPro"/>
</dbReference>
<dbReference type="RefSeq" id="WP_171587733.1">
    <property type="nucleotide sequence ID" value="NZ_JABGBO010000001.1"/>
</dbReference>
<dbReference type="PROSITE" id="PS50995">
    <property type="entry name" value="HTH_MARR_2"/>
    <property type="match status" value="1"/>
</dbReference>
<dbReference type="PANTHER" id="PTHR42756:SF1">
    <property type="entry name" value="TRANSCRIPTIONAL REPRESSOR OF EMRAB OPERON"/>
    <property type="match status" value="1"/>
</dbReference>
<dbReference type="InterPro" id="IPR023187">
    <property type="entry name" value="Tscrpt_reg_MarR-type_CS"/>
</dbReference>
<reference evidence="5 6" key="1">
    <citation type="submission" date="2020-05" db="EMBL/GenBank/DDBJ databases">
        <authorList>
            <person name="Niu N."/>
        </authorList>
    </citation>
    <scope>NUCLEOTIDE SEQUENCE [LARGE SCALE GENOMIC DNA]</scope>
    <source>
        <strain evidence="5 6">LMG10982</strain>
    </source>
</reference>
<evidence type="ECO:0000313" key="5">
    <source>
        <dbReference type="EMBL" id="NOL48753.1"/>
    </source>
</evidence>
<dbReference type="InterPro" id="IPR036388">
    <property type="entry name" value="WH-like_DNA-bd_sf"/>
</dbReference>
<dbReference type="PRINTS" id="PR00598">
    <property type="entry name" value="HTHMARR"/>
</dbReference>